<evidence type="ECO:0000313" key="2">
    <source>
        <dbReference type="Proteomes" id="UP000244005"/>
    </source>
</evidence>
<dbReference type="Proteomes" id="UP000244005">
    <property type="component" value="Unassembled WGS sequence"/>
</dbReference>
<name>A0A2R6WTK8_MARPO</name>
<dbReference type="Gramene" id="Mp6g12620.1">
    <property type="protein sequence ID" value="Mp6g12620.1.cds1"/>
    <property type="gene ID" value="Mp6g12620"/>
</dbReference>
<dbReference type="AlphaFoldDB" id="A0A2R6WTK8"/>
<protein>
    <submittedName>
        <fullName evidence="1">Uncharacterized protein</fullName>
    </submittedName>
</protein>
<sequence>MFIETGFLRITAHHATMHVICGALPPPFYPDRVRNGCMSMKTRILASTKKASKQYSSPELNDVSRLKTTLNHPEIDVSMLQMV</sequence>
<gene>
    <name evidence="1" type="ORF">MARPO_0059s0085</name>
</gene>
<evidence type="ECO:0000313" key="1">
    <source>
        <dbReference type="EMBL" id="PTQ37159.1"/>
    </source>
</evidence>
<reference evidence="2" key="1">
    <citation type="journal article" date="2017" name="Cell">
        <title>Insights into land plant evolution garnered from the Marchantia polymorpha genome.</title>
        <authorList>
            <person name="Bowman J.L."/>
            <person name="Kohchi T."/>
            <person name="Yamato K.T."/>
            <person name="Jenkins J."/>
            <person name="Shu S."/>
            <person name="Ishizaki K."/>
            <person name="Yamaoka S."/>
            <person name="Nishihama R."/>
            <person name="Nakamura Y."/>
            <person name="Berger F."/>
            <person name="Adam C."/>
            <person name="Aki S.S."/>
            <person name="Althoff F."/>
            <person name="Araki T."/>
            <person name="Arteaga-Vazquez M.A."/>
            <person name="Balasubrmanian S."/>
            <person name="Barry K."/>
            <person name="Bauer D."/>
            <person name="Boehm C.R."/>
            <person name="Briginshaw L."/>
            <person name="Caballero-Perez J."/>
            <person name="Catarino B."/>
            <person name="Chen F."/>
            <person name="Chiyoda S."/>
            <person name="Chovatia M."/>
            <person name="Davies K.M."/>
            <person name="Delmans M."/>
            <person name="Demura T."/>
            <person name="Dierschke T."/>
            <person name="Dolan L."/>
            <person name="Dorantes-Acosta A.E."/>
            <person name="Eklund D.M."/>
            <person name="Florent S.N."/>
            <person name="Flores-Sandoval E."/>
            <person name="Fujiyama A."/>
            <person name="Fukuzawa H."/>
            <person name="Galik B."/>
            <person name="Grimanelli D."/>
            <person name="Grimwood J."/>
            <person name="Grossniklaus U."/>
            <person name="Hamada T."/>
            <person name="Haseloff J."/>
            <person name="Hetherington A.J."/>
            <person name="Higo A."/>
            <person name="Hirakawa Y."/>
            <person name="Hundley H.N."/>
            <person name="Ikeda Y."/>
            <person name="Inoue K."/>
            <person name="Inoue S.I."/>
            <person name="Ishida S."/>
            <person name="Jia Q."/>
            <person name="Kakita M."/>
            <person name="Kanazawa T."/>
            <person name="Kawai Y."/>
            <person name="Kawashima T."/>
            <person name="Kennedy M."/>
            <person name="Kinose K."/>
            <person name="Kinoshita T."/>
            <person name="Kohara Y."/>
            <person name="Koide E."/>
            <person name="Komatsu K."/>
            <person name="Kopischke S."/>
            <person name="Kubo M."/>
            <person name="Kyozuka J."/>
            <person name="Lagercrantz U."/>
            <person name="Lin S.S."/>
            <person name="Lindquist E."/>
            <person name="Lipzen A.M."/>
            <person name="Lu C.W."/>
            <person name="De Luna E."/>
            <person name="Martienssen R.A."/>
            <person name="Minamino N."/>
            <person name="Mizutani M."/>
            <person name="Mizutani M."/>
            <person name="Mochizuki N."/>
            <person name="Monte I."/>
            <person name="Mosher R."/>
            <person name="Nagasaki H."/>
            <person name="Nakagami H."/>
            <person name="Naramoto S."/>
            <person name="Nishitani K."/>
            <person name="Ohtani M."/>
            <person name="Okamoto T."/>
            <person name="Okumura M."/>
            <person name="Phillips J."/>
            <person name="Pollak B."/>
            <person name="Reinders A."/>
            <person name="Rovekamp M."/>
            <person name="Sano R."/>
            <person name="Sawa S."/>
            <person name="Schmid M.W."/>
            <person name="Shirakawa M."/>
            <person name="Solano R."/>
            <person name="Spunde A."/>
            <person name="Suetsugu N."/>
            <person name="Sugano S."/>
            <person name="Sugiyama A."/>
            <person name="Sun R."/>
            <person name="Suzuki Y."/>
            <person name="Takenaka M."/>
            <person name="Takezawa D."/>
            <person name="Tomogane H."/>
            <person name="Tsuzuki M."/>
            <person name="Ueda T."/>
            <person name="Umeda M."/>
            <person name="Ward J.M."/>
            <person name="Watanabe Y."/>
            <person name="Yazaki K."/>
            <person name="Yokoyama R."/>
            <person name="Yoshitake Y."/>
            <person name="Yotsui I."/>
            <person name="Zachgo S."/>
            <person name="Schmutz J."/>
        </authorList>
    </citation>
    <scope>NUCLEOTIDE SEQUENCE [LARGE SCALE GENOMIC DNA]</scope>
    <source>
        <strain evidence="2">Tak-1</strain>
    </source>
</reference>
<keyword evidence="2" id="KW-1185">Reference proteome</keyword>
<organism evidence="1 2">
    <name type="scientific">Marchantia polymorpha</name>
    <name type="common">Common liverwort</name>
    <name type="synonym">Marchantia aquatica</name>
    <dbReference type="NCBI Taxonomy" id="3197"/>
    <lineage>
        <taxon>Eukaryota</taxon>
        <taxon>Viridiplantae</taxon>
        <taxon>Streptophyta</taxon>
        <taxon>Embryophyta</taxon>
        <taxon>Marchantiophyta</taxon>
        <taxon>Marchantiopsida</taxon>
        <taxon>Marchantiidae</taxon>
        <taxon>Marchantiales</taxon>
        <taxon>Marchantiaceae</taxon>
        <taxon>Marchantia</taxon>
    </lineage>
</organism>
<dbReference type="EMBL" id="KZ772731">
    <property type="protein sequence ID" value="PTQ37159.1"/>
    <property type="molecule type" value="Genomic_DNA"/>
</dbReference>
<accession>A0A2R6WTK8</accession>
<proteinExistence type="predicted"/>